<dbReference type="RefSeq" id="XP_024393674.1">
    <property type="nucleotide sequence ID" value="XM_024537906.2"/>
</dbReference>
<reference evidence="4" key="3">
    <citation type="submission" date="2020-12" db="UniProtKB">
        <authorList>
            <consortium name="EnsemblPlants"/>
        </authorList>
    </citation>
    <scope>IDENTIFICATION</scope>
</reference>
<keyword evidence="2" id="KW-0812">Transmembrane</keyword>
<keyword evidence="5" id="KW-1185">Reference proteome</keyword>
<sequence length="154" mass="17077">MHSSGQSTSPPSMARSKNSLGSTVVDMGSRGDVDLRLKIDTMDLHSPNKKELRPKPVSRIHCIPPLIVFVFFILWAWSSEVVHEAKPSADAIPEMYVMKLPATNGLSASDKPDVLIKEVAEGGISGVQHQNYFSESNDLSGSRTEKMYMRVYKR</sequence>
<dbReference type="RefSeq" id="XP_024393675.1">
    <property type="nucleotide sequence ID" value="XM_024537907.2"/>
</dbReference>
<reference evidence="3 5" key="1">
    <citation type="journal article" date="2008" name="Science">
        <title>The Physcomitrella genome reveals evolutionary insights into the conquest of land by plants.</title>
        <authorList>
            <person name="Rensing S."/>
            <person name="Lang D."/>
            <person name="Zimmer A."/>
            <person name="Terry A."/>
            <person name="Salamov A."/>
            <person name="Shapiro H."/>
            <person name="Nishiyama T."/>
            <person name="Perroud P.-F."/>
            <person name="Lindquist E."/>
            <person name="Kamisugi Y."/>
            <person name="Tanahashi T."/>
            <person name="Sakakibara K."/>
            <person name="Fujita T."/>
            <person name="Oishi K."/>
            <person name="Shin-I T."/>
            <person name="Kuroki Y."/>
            <person name="Toyoda A."/>
            <person name="Suzuki Y."/>
            <person name="Hashimoto A."/>
            <person name="Yamaguchi K."/>
            <person name="Sugano A."/>
            <person name="Kohara Y."/>
            <person name="Fujiyama A."/>
            <person name="Anterola A."/>
            <person name="Aoki S."/>
            <person name="Ashton N."/>
            <person name="Barbazuk W.B."/>
            <person name="Barker E."/>
            <person name="Bennetzen J."/>
            <person name="Bezanilla M."/>
            <person name="Blankenship R."/>
            <person name="Cho S.H."/>
            <person name="Dutcher S."/>
            <person name="Estelle M."/>
            <person name="Fawcett J.A."/>
            <person name="Gundlach H."/>
            <person name="Hanada K."/>
            <person name="Heyl A."/>
            <person name="Hicks K.A."/>
            <person name="Hugh J."/>
            <person name="Lohr M."/>
            <person name="Mayer K."/>
            <person name="Melkozernov A."/>
            <person name="Murata T."/>
            <person name="Nelson D."/>
            <person name="Pils B."/>
            <person name="Prigge M."/>
            <person name="Reiss B."/>
            <person name="Renner T."/>
            <person name="Rombauts S."/>
            <person name="Rushton P."/>
            <person name="Sanderfoot A."/>
            <person name="Schween G."/>
            <person name="Shiu S.-H."/>
            <person name="Stueber K."/>
            <person name="Theodoulou F.L."/>
            <person name="Tu H."/>
            <person name="Van de Peer Y."/>
            <person name="Verrier P.J."/>
            <person name="Waters E."/>
            <person name="Wood A."/>
            <person name="Yang L."/>
            <person name="Cove D."/>
            <person name="Cuming A."/>
            <person name="Hasebe M."/>
            <person name="Lucas S."/>
            <person name="Mishler D.B."/>
            <person name="Reski R."/>
            <person name="Grigoriev I."/>
            <person name="Quatrano R.S."/>
            <person name="Boore J.L."/>
        </authorList>
    </citation>
    <scope>NUCLEOTIDE SEQUENCE [LARGE SCALE GENOMIC DNA]</scope>
    <source>
        <strain evidence="4 5">cv. Gransden 2004</strain>
    </source>
</reference>
<gene>
    <name evidence="4" type="primary">LOC112290995</name>
    <name evidence="3" type="ORF">PHYPA_018897</name>
</gene>
<protein>
    <submittedName>
        <fullName evidence="3 4">Uncharacterized protein</fullName>
    </submittedName>
</protein>
<keyword evidence="2" id="KW-1133">Transmembrane helix</keyword>
<feature type="transmembrane region" description="Helical" evidence="2">
    <location>
        <begin position="60"/>
        <end position="78"/>
    </location>
</feature>
<evidence type="ECO:0000256" key="1">
    <source>
        <dbReference type="SAM" id="MobiDB-lite"/>
    </source>
</evidence>
<evidence type="ECO:0000313" key="4">
    <source>
        <dbReference type="EnsemblPlants" id="Pp3c14_22660V3.1"/>
    </source>
</evidence>
<dbReference type="KEGG" id="ppp:112290995"/>
<dbReference type="EnsemblPlants" id="Pp3c14_22660V3.2">
    <property type="protein sequence ID" value="Pp3c14_22660V3.2"/>
    <property type="gene ID" value="Pp3c14_22660"/>
</dbReference>
<dbReference type="GeneID" id="112290995"/>
<evidence type="ECO:0000313" key="5">
    <source>
        <dbReference type="Proteomes" id="UP000006727"/>
    </source>
</evidence>
<dbReference type="Gramene" id="Pp3c14_22660V3.1">
    <property type="protein sequence ID" value="Pp3c14_22660V3.1"/>
    <property type="gene ID" value="Pp3c14_22660"/>
</dbReference>
<dbReference type="EnsemblPlants" id="Pp3c14_22660V3.1">
    <property type="protein sequence ID" value="Pp3c14_22660V3.1"/>
    <property type="gene ID" value="Pp3c14_22660"/>
</dbReference>
<evidence type="ECO:0000313" key="3">
    <source>
        <dbReference type="EMBL" id="PNR41494.1"/>
    </source>
</evidence>
<dbReference type="OrthoDB" id="10481507at2759"/>
<proteinExistence type="predicted"/>
<organism evidence="3">
    <name type="scientific">Physcomitrium patens</name>
    <name type="common">Spreading-leaved earth moss</name>
    <name type="synonym">Physcomitrella patens</name>
    <dbReference type="NCBI Taxonomy" id="3218"/>
    <lineage>
        <taxon>Eukaryota</taxon>
        <taxon>Viridiplantae</taxon>
        <taxon>Streptophyta</taxon>
        <taxon>Embryophyta</taxon>
        <taxon>Bryophyta</taxon>
        <taxon>Bryophytina</taxon>
        <taxon>Bryopsida</taxon>
        <taxon>Funariidae</taxon>
        <taxon>Funariales</taxon>
        <taxon>Funariaceae</taxon>
        <taxon>Physcomitrium</taxon>
    </lineage>
</organism>
<dbReference type="Proteomes" id="UP000006727">
    <property type="component" value="Chromosome 14"/>
</dbReference>
<evidence type="ECO:0000256" key="2">
    <source>
        <dbReference type="SAM" id="Phobius"/>
    </source>
</evidence>
<dbReference type="Gramene" id="Pp3c14_22660V3.2">
    <property type="protein sequence ID" value="Pp3c14_22660V3.2"/>
    <property type="gene ID" value="Pp3c14_22660"/>
</dbReference>
<accession>A0A2K1JIW3</accession>
<dbReference type="PaxDb" id="3218-PP1S34_424V6.1"/>
<dbReference type="RefSeq" id="XP_024393672.1">
    <property type="nucleotide sequence ID" value="XM_024537904.2"/>
</dbReference>
<keyword evidence="2" id="KW-0472">Membrane</keyword>
<feature type="compositionally biased region" description="Polar residues" evidence="1">
    <location>
        <begin position="1"/>
        <end position="22"/>
    </location>
</feature>
<name>A0A2K1JIW3_PHYPA</name>
<dbReference type="AlphaFoldDB" id="A0A2K1JIW3"/>
<dbReference type="RefSeq" id="XP_024393673.1">
    <property type="nucleotide sequence ID" value="XM_024537905.2"/>
</dbReference>
<feature type="region of interest" description="Disordered" evidence="1">
    <location>
        <begin position="1"/>
        <end position="27"/>
    </location>
</feature>
<reference evidence="3 5" key="2">
    <citation type="journal article" date="2018" name="Plant J.">
        <title>The Physcomitrella patens chromosome-scale assembly reveals moss genome structure and evolution.</title>
        <authorList>
            <person name="Lang D."/>
            <person name="Ullrich K.K."/>
            <person name="Murat F."/>
            <person name="Fuchs J."/>
            <person name="Jenkins J."/>
            <person name="Haas F.B."/>
            <person name="Piednoel M."/>
            <person name="Gundlach H."/>
            <person name="Van Bel M."/>
            <person name="Meyberg R."/>
            <person name="Vives C."/>
            <person name="Morata J."/>
            <person name="Symeonidi A."/>
            <person name="Hiss M."/>
            <person name="Muchero W."/>
            <person name="Kamisugi Y."/>
            <person name="Saleh O."/>
            <person name="Blanc G."/>
            <person name="Decker E.L."/>
            <person name="van Gessel N."/>
            <person name="Grimwood J."/>
            <person name="Hayes R.D."/>
            <person name="Graham S.W."/>
            <person name="Gunter L.E."/>
            <person name="McDaniel S.F."/>
            <person name="Hoernstein S.N.W."/>
            <person name="Larsson A."/>
            <person name="Li F.W."/>
            <person name="Perroud P.F."/>
            <person name="Phillips J."/>
            <person name="Ranjan P."/>
            <person name="Rokshar D.S."/>
            <person name="Rothfels C.J."/>
            <person name="Schneider L."/>
            <person name="Shu S."/>
            <person name="Stevenson D.W."/>
            <person name="Thummler F."/>
            <person name="Tillich M."/>
            <person name="Villarreal Aguilar J.C."/>
            <person name="Widiez T."/>
            <person name="Wong G.K."/>
            <person name="Wymore A."/>
            <person name="Zhang Y."/>
            <person name="Zimmer A.D."/>
            <person name="Quatrano R.S."/>
            <person name="Mayer K.F.X."/>
            <person name="Goodstein D."/>
            <person name="Casacuberta J.M."/>
            <person name="Vandepoele K."/>
            <person name="Reski R."/>
            <person name="Cuming A.C."/>
            <person name="Tuskan G.A."/>
            <person name="Maumus F."/>
            <person name="Salse J."/>
            <person name="Schmutz J."/>
            <person name="Rensing S.A."/>
        </authorList>
    </citation>
    <scope>NUCLEOTIDE SEQUENCE [LARGE SCALE GENOMIC DNA]</scope>
    <source>
        <strain evidence="4 5">cv. Gransden 2004</strain>
    </source>
</reference>
<dbReference type="EMBL" id="ABEU02000014">
    <property type="protein sequence ID" value="PNR41494.1"/>
    <property type="molecule type" value="Genomic_DNA"/>
</dbReference>